<name>A0A939FSF4_9ACTN</name>
<dbReference type="RefSeq" id="WP_086567043.1">
    <property type="nucleotide sequence ID" value="NZ_JAFMOF010000004.1"/>
</dbReference>
<reference evidence="1" key="1">
    <citation type="submission" date="2021-03" db="EMBL/GenBank/DDBJ databases">
        <title>Streptomyces strains.</title>
        <authorList>
            <person name="Lund M.B."/>
            <person name="Toerring T."/>
        </authorList>
    </citation>
    <scope>NUCLEOTIDE SEQUENCE</scope>
    <source>
        <strain evidence="1">JCM 4242</strain>
    </source>
</reference>
<gene>
    <name evidence="1" type="ORF">J1792_24640</name>
</gene>
<evidence type="ECO:0000313" key="1">
    <source>
        <dbReference type="EMBL" id="MBO0655848.1"/>
    </source>
</evidence>
<dbReference type="Proteomes" id="UP000664781">
    <property type="component" value="Unassembled WGS sequence"/>
</dbReference>
<protein>
    <submittedName>
        <fullName evidence="1">Uncharacterized protein</fullName>
    </submittedName>
</protein>
<dbReference type="AlphaFoldDB" id="A0A939FSF4"/>
<accession>A0A939FSF4</accession>
<keyword evidence="2" id="KW-1185">Reference proteome</keyword>
<organism evidence="1 2">
    <name type="scientific">Streptomyces triculaminicus</name>
    <dbReference type="NCBI Taxonomy" id="2816232"/>
    <lineage>
        <taxon>Bacteria</taxon>
        <taxon>Bacillati</taxon>
        <taxon>Actinomycetota</taxon>
        <taxon>Actinomycetes</taxon>
        <taxon>Kitasatosporales</taxon>
        <taxon>Streptomycetaceae</taxon>
        <taxon>Streptomyces</taxon>
    </lineage>
</organism>
<sequence>MAVGNFGYVWVTTGNKRVFRVHPATPTSQTPISHAGIPDLTAGVMKDPGSDQQRIWFAAPVRQDPIVSMETVGQFPTRIFPLEANAKAESIKLRTTNIGSEGTPVNAYSLLFAEPENKYIGILAIPSQDGQIDRLPVAQDTWLWDVAVTTAPGGKLHTYWATGQKRTATPVRSENGLYRRLPGQMAWERIEVLRGPEHKPCYIIADTEAVWLTTKTPNMVIRISLDGDMSVKAEDLGTAAPEQLAFGTEGQVWVASSAGLHEFDARLSGPGSLVSLPSGGGAKGLCVGRNGELWYTNPTRKTLGSYTPPPPPFGAATLSGRTQVVSHGAAQVQMKDVVERPLVAEYVANGRPIPGIPLTCRVQAQGARFDDGAQERVLLTDQRGRVVLPDVVAGDVEETAVLSVGLGSSEPHAATTLEITPA</sequence>
<dbReference type="InterPro" id="IPR015943">
    <property type="entry name" value="WD40/YVTN_repeat-like_dom_sf"/>
</dbReference>
<proteinExistence type="predicted"/>
<dbReference type="Gene3D" id="2.130.10.10">
    <property type="entry name" value="YVTN repeat-like/Quinoprotein amine dehydrogenase"/>
    <property type="match status" value="1"/>
</dbReference>
<dbReference type="EMBL" id="JAFMOF010000004">
    <property type="protein sequence ID" value="MBO0655848.1"/>
    <property type="molecule type" value="Genomic_DNA"/>
</dbReference>
<comment type="caution">
    <text evidence="1">The sequence shown here is derived from an EMBL/GenBank/DDBJ whole genome shotgun (WGS) entry which is preliminary data.</text>
</comment>
<dbReference type="SUPFAM" id="SSF63829">
    <property type="entry name" value="Calcium-dependent phosphotriesterase"/>
    <property type="match status" value="1"/>
</dbReference>
<evidence type="ECO:0000313" key="2">
    <source>
        <dbReference type="Proteomes" id="UP000664781"/>
    </source>
</evidence>